<evidence type="ECO:0000256" key="9">
    <source>
        <dbReference type="RuleBase" id="RU368030"/>
    </source>
</evidence>
<comment type="caution">
    <text evidence="11">The sequence shown here is derived from an EMBL/GenBank/DDBJ whole genome shotgun (WGS) entry which is preliminary data.</text>
</comment>
<evidence type="ECO:0000256" key="8">
    <source>
        <dbReference type="ARBA" id="ARBA00023136"/>
    </source>
</evidence>
<evidence type="ECO:0000313" key="11">
    <source>
        <dbReference type="EMBL" id="OEY68196.1"/>
    </source>
</evidence>
<dbReference type="GO" id="GO:0015627">
    <property type="term" value="C:type II protein secretion system complex"/>
    <property type="evidence" value="ECO:0007669"/>
    <property type="project" value="UniProtKB-UniRule"/>
</dbReference>
<dbReference type="InterPro" id="IPR003413">
    <property type="entry name" value="T2SS_GspI_C"/>
</dbReference>
<feature type="domain" description="Type II secretion system protein GspI C-terminal" evidence="10">
    <location>
        <begin position="43"/>
        <end position="120"/>
    </location>
</feature>
<organism evidence="11 12">
    <name type="scientific">Rheinheimera salexigens</name>
    <dbReference type="NCBI Taxonomy" id="1628148"/>
    <lineage>
        <taxon>Bacteria</taxon>
        <taxon>Pseudomonadati</taxon>
        <taxon>Pseudomonadota</taxon>
        <taxon>Gammaproteobacteria</taxon>
        <taxon>Chromatiales</taxon>
        <taxon>Chromatiaceae</taxon>
        <taxon>Rheinheimera</taxon>
    </lineage>
</organism>
<dbReference type="Proteomes" id="UP000242258">
    <property type="component" value="Unassembled WGS sequence"/>
</dbReference>
<evidence type="ECO:0000256" key="2">
    <source>
        <dbReference type="ARBA" id="ARBA00008358"/>
    </source>
</evidence>
<evidence type="ECO:0000259" key="10">
    <source>
        <dbReference type="Pfam" id="PF02501"/>
    </source>
</evidence>
<dbReference type="STRING" id="1628148.BI198_00405"/>
<dbReference type="InterPro" id="IPR010052">
    <property type="entry name" value="T2SS_protein-GspI"/>
</dbReference>
<gene>
    <name evidence="11" type="ORF">BI198_00405</name>
</gene>
<dbReference type="AlphaFoldDB" id="A0A1E7Q244"/>
<keyword evidence="3" id="KW-1003">Cell membrane</keyword>
<proteinExistence type="inferred from homology"/>
<comment type="similarity">
    <text evidence="2 9">Belongs to the GSP I family.</text>
</comment>
<evidence type="ECO:0000256" key="5">
    <source>
        <dbReference type="ARBA" id="ARBA00022519"/>
    </source>
</evidence>
<evidence type="ECO:0000256" key="3">
    <source>
        <dbReference type="ARBA" id="ARBA00022475"/>
    </source>
</evidence>
<keyword evidence="4 9" id="KW-0488">Methylation</keyword>
<dbReference type="EMBL" id="MKEK01000001">
    <property type="protein sequence ID" value="OEY68196.1"/>
    <property type="molecule type" value="Genomic_DNA"/>
</dbReference>
<accession>A0A1E7Q244</accession>
<comment type="PTM">
    <text evidence="9">Cleaved by prepilin peptidase.</text>
</comment>
<dbReference type="Pfam" id="PF02501">
    <property type="entry name" value="T2SSI"/>
    <property type="match status" value="1"/>
</dbReference>
<evidence type="ECO:0000256" key="4">
    <source>
        <dbReference type="ARBA" id="ARBA00022481"/>
    </source>
</evidence>
<reference evidence="12" key="1">
    <citation type="submission" date="2016-09" db="EMBL/GenBank/DDBJ databases">
        <authorList>
            <person name="Wan X."/>
            <person name="Hou S."/>
        </authorList>
    </citation>
    <scope>NUCLEOTIDE SEQUENCE [LARGE SCALE GENOMIC DNA]</scope>
    <source>
        <strain evidence="12">KH87</strain>
    </source>
</reference>
<dbReference type="PANTHER" id="PTHR38779">
    <property type="entry name" value="TYPE II SECRETION SYSTEM PROTEIN I-RELATED"/>
    <property type="match status" value="1"/>
</dbReference>
<comment type="subcellular location">
    <subcellularLocation>
        <location evidence="1 9">Cell inner membrane</location>
        <topology evidence="1 9">Single-pass membrane protein</topology>
    </subcellularLocation>
</comment>
<dbReference type="Gene3D" id="3.30.1300.30">
    <property type="entry name" value="GSPII I/J protein-like"/>
    <property type="match status" value="1"/>
</dbReference>
<keyword evidence="12" id="KW-1185">Reference proteome</keyword>
<evidence type="ECO:0000256" key="6">
    <source>
        <dbReference type="ARBA" id="ARBA00022692"/>
    </source>
</evidence>
<sequence>MKSLSNHNGFTLLELLVAMAIFATAGIAIMQATSAHIRSITMLEDSTFASFVANNQMQLALLEKEWPGKEQRKGEVEQGNRKWLWQLENYKLEDADLRLIKIQVSLAETPEDILYSLQSYKGKPNG</sequence>
<dbReference type="GO" id="GO:0015628">
    <property type="term" value="P:protein secretion by the type II secretion system"/>
    <property type="evidence" value="ECO:0007669"/>
    <property type="project" value="UniProtKB-UniRule"/>
</dbReference>
<dbReference type="OrthoDB" id="6121517at2"/>
<keyword evidence="7 9" id="KW-1133">Transmembrane helix</keyword>
<evidence type="ECO:0000256" key="7">
    <source>
        <dbReference type="ARBA" id="ARBA00022989"/>
    </source>
</evidence>
<dbReference type="PANTHER" id="PTHR38779:SF2">
    <property type="entry name" value="TYPE II SECRETION SYSTEM PROTEIN I-RELATED"/>
    <property type="match status" value="1"/>
</dbReference>
<dbReference type="InterPro" id="IPR012902">
    <property type="entry name" value="N_methyl_site"/>
</dbReference>
<feature type="transmembrane region" description="Helical" evidence="9">
    <location>
        <begin position="12"/>
        <end position="32"/>
    </location>
</feature>
<dbReference type="Pfam" id="PF07963">
    <property type="entry name" value="N_methyl"/>
    <property type="match status" value="1"/>
</dbReference>
<dbReference type="InterPro" id="IPR045584">
    <property type="entry name" value="Pilin-like"/>
</dbReference>
<evidence type="ECO:0000313" key="12">
    <source>
        <dbReference type="Proteomes" id="UP000242258"/>
    </source>
</evidence>
<protein>
    <recommendedName>
        <fullName evidence="9">Type II secretion system protein I</fullName>
        <shortName evidence="9">T2SS minor pseudopilin I</shortName>
    </recommendedName>
</protein>
<keyword evidence="5 9" id="KW-0997">Cell inner membrane</keyword>
<keyword evidence="6 9" id="KW-0812">Transmembrane</keyword>
<dbReference type="NCBIfam" id="TIGR01707">
    <property type="entry name" value="gspI"/>
    <property type="match status" value="1"/>
</dbReference>
<comment type="subunit">
    <text evidence="9">Type II secretion is composed of four main components: the outer membrane complex, the inner membrane complex, the cytoplasmic secretion ATPase and the periplasm-spanning pseudopilus.</text>
</comment>
<comment type="function">
    <text evidence="9">Component of the type II secretion system required for the energy-dependent secretion of extracellular factors such as proteases and toxins from the periplasm.</text>
</comment>
<name>A0A1E7Q244_9GAMM</name>
<dbReference type="GO" id="GO:0005886">
    <property type="term" value="C:plasma membrane"/>
    <property type="evidence" value="ECO:0007669"/>
    <property type="project" value="UniProtKB-SubCell"/>
</dbReference>
<dbReference type="RefSeq" id="WP_070047763.1">
    <property type="nucleotide sequence ID" value="NZ_CBCSDO010000011.1"/>
</dbReference>
<dbReference type="SUPFAM" id="SSF54523">
    <property type="entry name" value="Pili subunits"/>
    <property type="match status" value="1"/>
</dbReference>
<dbReference type="NCBIfam" id="TIGR02532">
    <property type="entry name" value="IV_pilin_GFxxxE"/>
    <property type="match status" value="1"/>
</dbReference>
<keyword evidence="8 9" id="KW-0472">Membrane</keyword>
<evidence type="ECO:0000256" key="1">
    <source>
        <dbReference type="ARBA" id="ARBA00004377"/>
    </source>
</evidence>